<keyword evidence="1 7" id="KW-0436">Ligase</keyword>
<dbReference type="SUPFAM" id="SSF52210">
    <property type="entry name" value="Succinyl-CoA synthetase domains"/>
    <property type="match status" value="1"/>
</dbReference>
<evidence type="ECO:0000313" key="8">
    <source>
        <dbReference type="Proteomes" id="UP000002016"/>
    </source>
</evidence>
<name>A8F783_PSELT</name>
<dbReference type="KEGG" id="tle:Tlet_1461"/>
<dbReference type="GO" id="GO:0006104">
    <property type="term" value="P:succinyl-CoA metabolic process"/>
    <property type="evidence" value="ECO:0007669"/>
    <property type="project" value="TreeGrafter"/>
</dbReference>
<reference evidence="7 8" key="2">
    <citation type="journal article" date="2009" name="Proc. Natl. Acad. Sci. U.S.A.">
        <title>On the chimeric nature, thermophilic origin, and phylogenetic placement of the Thermotogales.</title>
        <authorList>
            <person name="Zhaxybayeva O."/>
            <person name="Swithers K.S."/>
            <person name="Lapierre P."/>
            <person name="Fournier G.P."/>
            <person name="Bickhart D.M."/>
            <person name="DeBoy R.T."/>
            <person name="Nelson K.E."/>
            <person name="Nesbo C.L."/>
            <person name="Doolittle W.F."/>
            <person name="Gogarten J.P."/>
            <person name="Noll K.M."/>
        </authorList>
    </citation>
    <scope>NUCLEOTIDE SEQUENCE [LARGE SCALE GENOMIC DNA]</scope>
    <source>
        <strain evidence="8">ATCC BAA-301 / DSM 14385 / NBRC 107922 / TMO</strain>
    </source>
</reference>
<dbReference type="GO" id="GO:0006099">
    <property type="term" value="P:tricarboxylic acid cycle"/>
    <property type="evidence" value="ECO:0007669"/>
    <property type="project" value="InterPro"/>
</dbReference>
<evidence type="ECO:0000256" key="5">
    <source>
        <dbReference type="PROSITE-ProRule" id="PRU00409"/>
    </source>
</evidence>
<feature type="domain" description="ATP-grasp" evidence="6">
    <location>
        <begin position="30"/>
        <end position="220"/>
    </location>
</feature>
<evidence type="ECO:0000256" key="4">
    <source>
        <dbReference type="ARBA" id="ARBA00022842"/>
    </source>
</evidence>
<evidence type="ECO:0000256" key="1">
    <source>
        <dbReference type="ARBA" id="ARBA00022598"/>
    </source>
</evidence>
<keyword evidence="8" id="KW-1185">Reference proteome</keyword>
<dbReference type="HOGENOM" id="CLU_037430_0_2_0"/>
<dbReference type="PROSITE" id="PS50975">
    <property type="entry name" value="ATP_GRASP"/>
    <property type="match status" value="1"/>
</dbReference>
<dbReference type="Gene3D" id="3.30.1490.20">
    <property type="entry name" value="ATP-grasp fold, A domain"/>
    <property type="match status" value="1"/>
</dbReference>
<dbReference type="eggNOG" id="COG0045">
    <property type="taxonomic scope" value="Bacteria"/>
</dbReference>
<dbReference type="GO" id="GO:0046872">
    <property type="term" value="F:metal ion binding"/>
    <property type="evidence" value="ECO:0007669"/>
    <property type="project" value="UniProtKB-KW"/>
</dbReference>
<dbReference type="Proteomes" id="UP000002016">
    <property type="component" value="Chromosome"/>
</dbReference>
<dbReference type="PANTHER" id="PTHR11815:SF10">
    <property type="entry name" value="SUCCINATE--COA LIGASE [GDP-FORMING] SUBUNIT BETA, MITOCHONDRIAL"/>
    <property type="match status" value="1"/>
</dbReference>
<dbReference type="Gene3D" id="3.40.50.261">
    <property type="entry name" value="Succinyl-CoA synthetase domains"/>
    <property type="match status" value="1"/>
</dbReference>
<evidence type="ECO:0000256" key="3">
    <source>
        <dbReference type="ARBA" id="ARBA00022741"/>
    </source>
</evidence>
<dbReference type="GO" id="GO:0005524">
    <property type="term" value="F:ATP binding"/>
    <property type="evidence" value="ECO:0007669"/>
    <property type="project" value="UniProtKB-UniRule"/>
</dbReference>
<dbReference type="Pfam" id="PF00549">
    <property type="entry name" value="Ligase_CoA"/>
    <property type="match status" value="1"/>
</dbReference>
<keyword evidence="3 5" id="KW-0547">Nucleotide-binding</keyword>
<reference evidence="7 8" key="1">
    <citation type="submission" date="2007-08" db="EMBL/GenBank/DDBJ databases">
        <title>Complete sequence of Thermotoga lettingae TMO.</title>
        <authorList>
            <consortium name="US DOE Joint Genome Institute"/>
            <person name="Copeland A."/>
            <person name="Lucas S."/>
            <person name="Lapidus A."/>
            <person name="Barry K."/>
            <person name="Glavina del Rio T."/>
            <person name="Dalin E."/>
            <person name="Tice H."/>
            <person name="Pitluck S."/>
            <person name="Foster B."/>
            <person name="Bruce D."/>
            <person name="Schmutz J."/>
            <person name="Larimer F."/>
            <person name="Land M."/>
            <person name="Hauser L."/>
            <person name="Kyrpides N."/>
            <person name="Mikhailova N."/>
            <person name="Nelson K."/>
            <person name="Gogarten J.P."/>
            <person name="Noll K."/>
            <person name="Richardson P."/>
        </authorList>
    </citation>
    <scope>NUCLEOTIDE SEQUENCE [LARGE SCALE GENOMIC DNA]</scope>
    <source>
        <strain evidence="8">ATCC BAA-301 / DSM 14385 / NBRC 107922 / TMO</strain>
    </source>
</reference>
<dbReference type="PIRSF" id="PIRSF001554">
    <property type="entry name" value="SucCS_beta"/>
    <property type="match status" value="1"/>
</dbReference>
<gene>
    <name evidence="7" type="ordered locus">Tlet_1461</name>
</gene>
<dbReference type="InterPro" id="IPR016102">
    <property type="entry name" value="Succinyl-CoA_synth-like"/>
</dbReference>
<dbReference type="InterPro" id="IPR013815">
    <property type="entry name" value="ATP_grasp_subdomain_1"/>
</dbReference>
<sequence>MYSSPIAEGYLGNFCLCGGEDMKIHEYVGKNVLKENGFNVPKSVLINGPFERRDLEQLDLPHVLKAQVLVGGRMKAGGVVFSRSYEETYQKISYLLGRKIKGEKCTKVLVEEVFEHDREEYLSILIDRDIRDITVLYSEFGGIDIEDVEKQKIVKIKMEDISKLPDHVRDITYKLVNLFIEKDLTLLEINPIAFNNKDEYMMLDCVMHIDENALYRQNWCPQIPSFDPELQGDVGIIGCGAGIVMATFDAVIECGLKPGAFCDLGGGAKKENALKVLNDLSKRNKKIVANIFGGITDTMEIASAIIECKGKNPEIQIFARITGNNEMFSRKLLTENGIKVFDSTTDLINALRRESYVL</sequence>
<dbReference type="Pfam" id="PF08442">
    <property type="entry name" value="ATP-grasp_2"/>
    <property type="match status" value="1"/>
</dbReference>
<dbReference type="STRING" id="416591.Tlet_1461"/>
<dbReference type="EC" id="6.2.1.5" evidence="7"/>
<protein>
    <submittedName>
        <fullName evidence="7">Succinate--CoA ligase (ADP-forming)</fullName>
        <ecNumber evidence="7">6.2.1.5</ecNumber>
    </submittedName>
</protein>
<evidence type="ECO:0000313" key="7">
    <source>
        <dbReference type="EMBL" id="ABV34017.1"/>
    </source>
</evidence>
<keyword evidence="4" id="KW-0460">Magnesium</keyword>
<keyword evidence="2" id="KW-0479">Metal-binding</keyword>
<accession>A8F783</accession>
<dbReference type="PANTHER" id="PTHR11815">
    <property type="entry name" value="SUCCINYL-COA SYNTHETASE BETA CHAIN"/>
    <property type="match status" value="1"/>
</dbReference>
<dbReference type="InterPro" id="IPR005811">
    <property type="entry name" value="SUCC_ACL_C"/>
</dbReference>
<evidence type="ECO:0000259" key="6">
    <source>
        <dbReference type="PROSITE" id="PS50975"/>
    </source>
</evidence>
<dbReference type="InterPro" id="IPR005809">
    <property type="entry name" value="Succ_CoA_ligase-like_bsu"/>
</dbReference>
<dbReference type="InterPro" id="IPR011761">
    <property type="entry name" value="ATP-grasp"/>
</dbReference>
<proteinExistence type="predicted"/>
<dbReference type="GO" id="GO:0042709">
    <property type="term" value="C:succinate-CoA ligase complex"/>
    <property type="evidence" value="ECO:0007669"/>
    <property type="project" value="TreeGrafter"/>
</dbReference>
<dbReference type="AlphaFoldDB" id="A8F783"/>
<keyword evidence="5" id="KW-0067">ATP-binding</keyword>
<dbReference type="GO" id="GO:0004775">
    <property type="term" value="F:succinate-CoA ligase (ADP-forming) activity"/>
    <property type="evidence" value="ECO:0007669"/>
    <property type="project" value="UniProtKB-EC"/>
</dbReference>
<organism evidence="7 8">
    <name type="scientific">Pseudothermotoga lettingae (strain ATCC BAA-301 / DSM 14385 / NBRC 107922 / TMO)</name>
    <name type="common">Thermotoga lettingae</name>
    <dbReference type="NCBI Taxonomy" id="416591"/>
    <lineage>
        <taxon>Bacteria</taxon>
        <taxon>Thermotogati</taxon>
        <taxon>Thermotogota</taxon>
        <taxon>Thermotogae</taxon>
        <taxon>Thermotogales</taxon>
        <taxon>Thermotogaceae</taxon>
        <taxon>Pseudothermotoga</taxon>
    </lineage>
</organism>
<dbReference type="EMBL" id="CP000812">
    <property type="protein sequence ID" value="ABV34017.1"/>
    <property type="molecule type" value="Genomic_DNA"/>
</dbReference>
<dbReference type="Gene3D" id="3.30.470.20">
    <property type="entry name" value="ATP-grasp fold, B domain"/>
    <property type="match status" value="2"/>
</dbReference>
<dbReference type="InterPro" id="IPR013650">
    <property type="entry name" value="ATP-grasp_succ-CoA_synth-type"/>
</dbReference>
<dbReference type="SUPFAM" id="SSF56059">
    <property type="entry name" value="Glutathione synthetase ATP-binding domain-like"/>
    <property type="match status" value="1"/>
</dbReference>
<evidence type="ECO:0000256" key="2">
    <source>
        <dbReference type="ARBA" id="ARBA00022723"/>
    </source>
</evidence>